<feature type="binding site" evidence="3">
    <location>
        <position position="103"/>
    </location>
    <ligand>
        <name>Zn(2+)</name>
        <dbReference type="ChEBI" id="CHEBI:29105"/>
        <label>2</label>
    </ligand>
</feature>
<name>A0A133XWF3_9ACTN</name>
<dbReference type="STRING" id="1393034.HMPREF3192_00338"/>
<feature type="binding site" evidence="3">
    <location>
        <position position="133"/>
    </location>
    <ligand>
        <name>Zn(2+)</name>
        <dbReference type="ChEBI" id="CHEBI:29105"/>
        <label>2</label>
    </ligand>
</feature>
<evidence type="ECO:0000256" key="4">
    <source>
        <dbReference type="SAM" id="MobiDB-lite"/>
    </source>
</evidence>
<accession>A0A133XWF3</accession>
<feature type="binding site" evidence="3">
    <location>
        <position position="212"/>
    </location>
    <ligand>
        <name>Zn(2+)</name>
        <dbReference type="ChEBI" id="CHEBI:29105"/>
        <label>1</label>
        <note>catalytic</note>
    </ligand>
</feature>
<reference evidence="6" key="1">
    <citation type="submission" date="2016-01" db="EMBL/GenBank/DDBJ databases">
        <authorList>
            <person name="Mitreva M."/>
            <person name="Pepin K.H."/>
            <person name="Mihindukulasuriya K.A."/>
            <person name="Fulton R."/>
            <person name="Fronick C."/>
            <person name="O'Laughlin M."/>
            <person name="Miner T."/>
            <person name="Herter B."/>
            <person name="Rosa B.A."/>
            <person name="Cordes M."/>
            <person name="Tomlinson C."/>
            <person name="Wollam A."/>
            <person name="Palsikar V.B."/>
            <person name="Mardis E.R."/>
            <person name="Wilson R.K."/>
        </authorList>
    </citation>
    <scope>NUCLEOTIDE SEQUENCE [LARGE SCALE GENOMIC DNA]</scope>
    <source>
        <strain evidence="6">DNF00019</strain>
    </source>
</reference>
<dbReference type="PANTHER" id="PTHR30304">
    <property type="entry name" value="D-TAGATOSE-1,6-BISPHOSPHATE ALDOLASE"/>
    <property type="match status" value="1"/>
</dbReference>
<dbReference type="RefSeq" id="WP_066304740.1">
    <property type="nucleotide sequence ID" value="NZ_KQ959486.1"/>
</dbReference>
<feature type="active site" description="Proton donor" evidence="1">
    <location>
        <position position="81"/>
    </location>
</feature>
<dbReference type="Pfam" id="PF01116">
    <property type="entry name" value="F_bP_aldolase"/>
    <property type="match status" value="1"/>
</dbReference>
<dbReference type="PIRSF" id="PIRSF001359">
    <property type="entry name" value="F_bP_aldolase_II"/>
    <property type="match status" value="1"/>
</dbReference>
<dbReference type="AlphaFoldDB" id="A0A133XWF3"/>
<feature type="binding site" evidence="3">
    <location>
        <position position="184"/>
    </location>
    <ligand>
        <name>Zn(2+)</name>
        <dbReference type="ChEBI" id="CHEBI:29105"/>
        <label>1</label>
        <note>catalytic</note>
    </ligand>
</feature>
<organism evidence="5 6">
    <name type="scientific">Atopobium deltae</name>
    <dbReference type="NCBI Taxonomy" id="1393034"/>
    <lineage>
        <taxon>Bacteria</taxon>
        <taxon>Bacillati</taxon>
        <taxon>Actinomycetota</taxon>
        <taxon>Coriobacteriia</taxon>
        <taxon>Coriobacteriales</taxon>
        <taxon>Atopobiaceae</taxon>
        <taxon>Atopobium</taxon>
    </lineage>
</organism>
<dbReference type="Proteomes" id="UP000070675">
    <property type="component" value="Unassembled WGS sequence"/>
</dbReference>
<evidence type="ECO:0000256" key="2">
    <source>
        <dbReference type="PIRSR" id="PIRSR001359-2"/>
    </source>
</evidence>
<evidence type="ECO:0000313" key="5">
    <source>
        <dbReference type="EMBL" id="KXB35260.1"/>
    </source>
</evidence>
<dbReference type="EMBL" id="LSCR01000005">
    <property type="protein sequence ID" value="KXB35260.1"/>
    <property type="molecule type" value="Genomic_DNA"/>
</dbReference>
<dbReference type="Gene3D" id="3.20.20.70">
    <property type="entry name" value="Aldolase class I"/>
    <property type="match status" value="1"/>
</dbReference>
<dbReference type="InterPro" id="IPR050246">
    <property type="entry name" value="Class_II_FBP_aldolase"/>
</dbReference>
<comment type="cofactor">
    <cofactor evidence="3">
        <name>Zn(2+)</name>
        <dbReference type="ChEBI" id="CHEBI:29105"/>
    </cofactor>
    <text evidence="3">Binds 2 Zn(2+) ions per subunit. One is catalytic and the other provides a structural contribution.</text>
</comment>
<evidence type="ECO:0000313" key="6">
    <source>
        <dbReference type="Proteomes" id="UP000070675"/>
    </source>
</evidence>
<dbReference type="PANTHER" id="PTHR30304:SF0">
    <property type="entry name" value="D-TAGATOSE-1,6-BISPHOSPHATE ALDOLASE SUBUNIT GATY-RELATED"/>
    <property type="match status" value="1"/>
</dbReference>
<feature type="binding site" evidence="2">
    <location>
        <begin position="213"/>
        <end position="215"/>
    </location>
    <ligand>
        <name>dihydroxyacetone phosphate</name>
        <dbReference type="ChEBI" id="CHEBI:57642"/>
    </ligand>
</feature>
<feature type="binding site" evidence="2">
    <location>
        <begin position="234"/>
        <end position="237"/>
    </location>
    <ligand>
        <name>dihydroxyacetone phosphate</name>
        <dbReference type="ChEBI" id="CHEBI:57642"/>
    </ligand>
</feature>
<dbReference type="InterPro" id="IPR013785">
    <property type="entry name" value="Aldolase_TIM"/>
</dbReference>
<dbReference type="PATRIC" id="fig|1393034.3.peg.331"/>
<feature type="binding site" evidence="3">
    <location>
        <position position="82"/>
    </location>
    <ligand>
        <name>Zn(2+)</name>
        <dbReference type="ChEBI" id="CHEBI:29105"/>
        <label>1</label>
        <note>catalytic</note>
    </ligand>
</feature>
<evidence type="ECO:0000256" key="1">
    <source>
        <dbReference type="PIRSR" id="PIRSR001359-1"/>
    </source>
</evidence>
<feature type="region of interest" description="Disordered" evidence="4">
    <location>
        <begin position="137"/>
        <end position="157"/>
    </location>
</feature>
<dbReference type="GO" id="GO:0005975">
    <property type="term" value="P:carbohydrate metabolic process"/>
    <property type="evidence" value="ECO:0007669"/>
    <property type="project" value="InterPro"/>
</dbReference>
<comment type="caution">
    <text evidence="5">The sequence shown here is derived from an EMBL/GenBank/DDBJ whole genome shotgun (WGS) entry which is preliminary data.</text>
</comment>
<sequence length="295" mass="32236">MLVNLRDICAIAEQNTMAIAAFNAPSLEAVRAALDAAEQTGYPVILAHAEGHEHTAPLKYIGPAMVALAERSSAMVCVHLDHCEHLSYLRRALDMGFTGAMFDGSYMPYEVNVENSARAAEICASFDAGLECELGSMGSREAGSRDEGGTAEESGAVYTDPQQAEEFIKRTGLDILACSFGTVHGIYKGEPHLNLDVLRDIRSRIKLPLVMHGGSGVSDEDYHKSIDAGIRKINYYTYGVKFAGEAVCDLIAERRRDHKNAIVYWHDMTPAAYERMLEDFTQVIKVFANGAKPLA</sequence>
<dbReference type="OrthoDB" id="9803995at2"/>
<dbReference type="InterPro" id="IPR000771">
    <property type="entry name" value="FBA_II"/>
</dbReference>
<keyword evidence="3" id="KW-0479">Metal-binding</keyword>
<keyword evidence="6" id="KW-1185">Reference proteome</keyword>
<feature type="binding site" evidence="2">
    <location>
        <position position="185"/>
    </location>
    <ligand>
        <name>dihydroxyacetone phosphate</name>
        <dbReference type="ChEBI" id="CHEBI:57642"/>
    </ligand>
</feature>
<protein>
    <submittedName>
        <fullName evidence="5">Putative tagatose-bisphosphate aldolase</fullName>
    </submittedName>
</protein>
<dbReference type="SUPFAM" id="SSF51569">
    <property type="entry name" value="Aldolase"/>
    <property type="match status" value="1"/>
</dbReference>
<proteinExistence type="predicted"/>
<dbReference type="GO" id="GO:0016832">
    <property type="term" value="F:aldehyde-lyase activity"/>
    <property type="evidence" value="ECO:0007669"/>
    <property type="project" value="InterPro"/>
</dbReference>
<evidence type="ECO:0000256" key="3">
    <source>
        <dbReference type="PIRSR" id="PIRSR001359-3"/>
    </source>
</evidence>
<dbReference type="GO" id="GO:0008270">
    <property type="term" value="F:zinc ion binding"/>
    <property type="evidence" value="ECO:0007669"/>
    <property type="project" value="InterPro"/>
</dbReference>
<gene>
    <name evidence="5" type="ORF">HMPREF3192_00338</name>
</gene>
<keyword evidence="3" id="KW-0862">Zinc</keyword>